<evidence type="ECO:0000313" key="9">
    <source>
        <dbReference type="Proteomes" id="UP000005926"/>
    </source>
</evidence>
<feature type="transmembrane region" description="Helical" evidence="6">
    <location>
        <begin position="110"/>
        <end position="136"/>
    </location>
</feature>
<organism evidence="8 9">
    <name type="scientific">Granulicatella adiacens ATCC 49175</name>
    <dbReference type="NCBI Taxonomy" id="638301"/>
    <lineage>
        <taxon>Bacteria</taxon>
        <taxon>Bacillati</taxon>
        <taxon>Bacillota</taxon>
        <taxon>Bacilli</taxon>
        <taxon>Lactobacillales</taxon>
        <taxon>Carnobacteriaceae</taxon>
        <taxon>Granulicatella</taxon>
    </lineage>
</organism>
<dbReference type="InterPro" id="IPR027022">
    <property type="entry name" value="ABC_permease_BceB-typ"/>
</dbReference>
<dbReference type="InterPro" id="IPR003838">
    <property type="entry name" value="ABC3_permease_C"/>
</dbReference>
<evidence type="ECO:0000313" key="8">
    <source>
        <dbReference type="EMBL" id="EEW36660.1"/>
    </source>
</evidence>
<keyword evidence="6" id="KW-0813">Transport</keyword>
<dbReference type="HOGENOM" id="CLU_022800_2_3_9"/>
<dbReference type="PIRSF" id="PIRSF018968">
    <property type="entry name" value="ABC_permease_BceB"/>
    <property type="match status" value="1"/>
</dbReference>
<dbReference type="Pfam" id="PF02687">
    <property type="entry name" value="FtsX"/>
    <property type="match status" value="1"/>
</dbReference>
<feature type="transmembrane region" description="Helical" evidence="6">
    <location>
        <begin position="223"/>
        <end position="256"/>
    </location>
</feature>
<dbReference type="GeneID" id="78412584"/>
<evidence type="ECO:0000256" key="6">
    <source>
        <dbReference type="PIRNR" id="PIRNR018968"/>
    </source>
</evidence>
<feature type="transmembrane region" description="Helical" evidence="6">
    <location>
        <begin position="156"/>
        <end position="178"/>
    </location>
</feature>
<keyword evidence="3 6" id="KW-0812">Transmembrane</keyword>
<feature type="transmembrane region" description="Helical" evidence="6">
    <location>
        <begin position="199"/>
        <end position="217"/>
    </location>
</feature>
<protein>
    <submittedName>
        <fullName evidence="8">Gram-positive signal peptide protein, YSIRK family</fullName>
    </submittedName>
</protein>
<dbReference type="Proteomes" id="UP000005926">
    <property type="component" value="Unassembled WGS sequence"/>
</dbReference>
<keyword evidence="5 6" id="KW-0472">Membrane</keyword>
<dbReference type="PANTHER" id="PTHR46795:SF3">
    <property type="entry name" value="ABC TRANSPORTER PERMEASE"/>
    <property type="match status" value="1"/>
</dbReference>
<feature type="transmembrane region" description="Helical" evidence="6">
    <location>
        <begin position="20"/>
        <end position="43"/>
    </location>
</feature>
<comment type="caution">
    <text evidence="8">The sequence shown here is derived from an EMBL/GenBank/DDBJ whole genome shotgun (WGS) entry which is preliminary data.</text>
</comment>
<feature type="transmembrane region" description="Helical" evidence="6">
    <location>
        <begin position="523"/>
        <end position="551"/>
    </location>
</feature>
<dbReference type="InterPro" id="IPR052536">
    <property type="entry name" value="ABC-4_Integral_Memb_Prot"/>
</dbReference>
<dbReference type="PANTHER" id="PTHR46795">
    <property type="entry name" value="ABC TRANSPORTER PERMEASE-RELATED-RELATED"/>
    <property type="match status" value="1"/>
</dbReference>
<feature type="transmembrane region" description="Helical" evidence="6">
    <location>
        <begin position="55"/>
        <end position="77"/>
    </location>
</feature>
<evidence type="ECO:0000256" key="5">
    <source>
        <dbReference type="ARBA" id="ARBA00023136"/>
    </source>
</evidence>
<evidence type="ECO:0000259" key="7">
    <source>
        <dbReference type="Pfam" id="PF02687"/>
    </source>
</evidence>
<feature type="transmembrane region" description="Helical" evidence="6">
    <location>
        <begin position="585"/>
        <end position="607"/>
    </location>
</feature>
<dbReference type="AlphaFoldDB" id="C8NIA4"/>
<dbReference type="eggNOG" id="COG0577">
    <property type="taxonomic scope" value="Bacteria"/>
</dbReference>
<evidence type="ECO:0000256" key="2">
    <source>
        <dbReference type="ARBA" id="ARBA00022475"/>
    </source>
</evidence>
<dbReference type="GO" id="GO:0005886">
    <property type="term" value="C:plasma membrane"/>
    <property type="evidence" value="ECO:0007669"/>
    <property type="project" value="UniProtKB-SubCell"/>
</dbReference>
<evidence type="ECO:0000256" key="1">
    <source>
        <dbReference type="ARBA" id="ARBA00004651"/>
    </source>
</evidence>
<proteinExistence type="inferred from homology"/>
<comment type="similarity">
    <text evidence="6">Belongs to the ABC-4 integral membrane protein family.</text>
</comment>
<dbReference type="RefSeq" id="WP_005606187.1">
    <property type="nucleotide sequence ID" value="NZ_CP102283.1"/>
</dbReference>
<feature type="domain" description="ABC3 transporter permease C-terminal" evidence="7">
    <location>
        <begin position="63"/>
        <end position="179"/>
    </location>
</feature>
<dbReference type="STRING" id="638301.HMPREF0444_1649"/>
<evidence type="ECO:0000256" key="3">
    <source>
        <dbReference type="ARBA" id="ARBA00022692"/>
    </source>
</evidence>
<feature type="transmembrane region" description="Helical" evidence="6">
    <location>
        <begin position="283"/>
        <end position="306"/>
    </location>
</feature>
<accession>C8NIA4</accession>
<comment type="subcellular location">
    <subcellularLocation>
        <location evidence="1 6">Cell membrane</location>
        <topology evidence="1 6">Multi-pass membrane protein</topology>
    </subcellularLocation>
</comment>
<keyword evidence="9" id="KW-1185">Reference proteome</keyword>
<sequence length="653" mass="73092">MFKLLSSLAVTNLKKNHSLYLPFGLATVMVTMISYIVHALSSMPELSTLRGGSSIALSLGLGVIVIQVVALLIVLYANSFVMKNRSKEFGLYGILGLDRKNVQILSFMELFLFALASVTAGIALGMVFHRFAFAVLLKLIQYPIGLEYHLQIGSVFFVYIFMGVIFLIVFFLNATKIYTSRPLELLKTKKFGETKGRFMKTRAVIGFVILGLAYYMSQTIESPMAAILMFFVAVVMVVIATYILFDAGSIAILSALQKNKKLFYQPTNFISISNLKFRMRKNAAGLASVCILSTMVLVTLGTTVSLQVGAFKTLNESYPTEYSVSSFLTSKEEEAEASKAMKDIQAKSLSTVKNEISFGQSVRFGLQKGDSVEIMNSFSGAENVVALTVMSQEDYNRIFGTNLSLKENEMVVSHTKGDGKEFSTLTTAKKNYKVVGDLNDDKYKTTLPQLSALVDNIYMVVVKDVYDFINPGNHERVQYYSLWNTDTKEESLKEEFDAYQNIDVDQYSVPIAMSSKTEAAKEIYGFMGSLLFIGALLSVSFFVGAVLVIYYKQISEGYEDRDRFVILQKMGIDHKTVKQSINRQVLIVFFMPLLTAFMHTAFAFKMYTKIAQLFGVNTQITLIASIVIGIIFLIVYFIVYKVTSRSYFKIVKR</sequence>
<name>C8NIA4_9LACT</name>
<keyword evidence="2 6" id="KW-1003">Cell membrane</keyword>
<gene>
    <name evidence="8" type="ORF">HMPREF0444_1649</name>
</gene>
<feature type="transmembrane region" description="Helical" evidence="6">
    <location>
        <begin position="619"/>
        <end position="639"/>
    </location>
</feature>
<dbReference type="EMBL" id="ACKZ01000026">
    <property type="protein sequence ID" value="EEW36660.1"/>
    <property type="molecule type" value="Genomic_DNA"/>
</dbReference>
<dbReference type="GO" id="GO:0055085">
    <property type="term" value="P:transmembrane transport"/>
    <property type="evidence" value="ECO:0007669"/>
    <property type="project" value="UniProtKB-UniRule"/>
</dbReference>
<reference evidence="8 9" key="1">
    <citation type="submission" date="2009-08" db="EMBL/GenBank/DDBJ databases">
        <authorList>
            <person name="Muzny D."/>
            <person name="Qin X."/>
            <person name="Deng J."/>
            <person name="Jiang H."/>
            <person name="Liu Y."/>
            <person name="Qu J."/>
            <person name="Song X.-Z."/>
            <person name="Zhang L."/>
            <person name="Thornton R."/>
            <person name="Coyle M."/>
            <person name="Francisco L."/>
            <person name="Jackson L."/>
            <person name="Javaid M."/>
            <person name="Korchina V."/>
            <person name="Kovar C."/>
            <person name="Mata R."/>
            <person name="Mathew T."/>
            <person name="Ngo R."/>
            <person name="Nguyen L."/>
            <person name="Nguyen N."/>
            <person name="Okwuonu G."/>
            <person name="Ongeri F."/>
            <person name="Pham C."/>
            <person name="Simmons D."/>
            <person name="Wilczek-Boney K."/>
            <person name="Hale W."/>
            <person name="Jakkamsetti A."/>
            <person name="Pham P."/>
            <person name="Ruth R."/>
            <person name="San Lucas F."/>
            <person name="Warren J."/>
            <person name="Zhang J."/>
            <person name="Zhao Z."/>
            <person name="Zhou C."/>
            <person name="Zhu D."/>
            <person name="Lee S."/>
            <person name="Bess C."/>
            <person name="Blankenburg K."/>
            <person name="Forbes L."/>
            <person name="Fu Q."/>
            <person name="Gubbala S."/>
            <person name="Hirani K."/>
            <person name="Jayaseelan J.C."/>
            <person name="Lara F."/>
            <person name="Munidasa M."/>
            <person name="Palculict T."/>
            <person name="Patil S."/>
            <person name="Pu L.-L."/>
            <person name="Saada N."/>
            <person name="Tang L."/>
            <person name="Weissenberger G."/>
            <person name="Zhu Y."/>
            <person name="Hemphill L."/>
            <person name="Shang Y."/>
            <person name="Youmans B."/>
            <person name="Ayvaz T."/>
            <person name="Ross M."/>
            <person name="Santibanez J."/>
            <person name="Aqrawi P."/>
            <person name="Gross S."/>
            <person name="Joshi V."/>
            <person name="Fowler G."/>
            <person name="Nazareth L."/>
            <person name="Reid J."/>
            <person name="Worley K."/>
            <person name="Petrosino J."/>
            <person name="Highlander S."/>
            <person name="Gibbs R."/>
        </authorList>
    </citation>
    <scope>NUCLEOTIDE SEQUENCE [LARGE SCALE GENOMIC DNA]</scope>
    <source>
        <strain evidence="8 9">ATCC 49175</strain>
    </source>
</reference>
<evidence type="ECO:0000256" key="4">
    <source>
        <dbReference type="ARBA" id="ARBA00022989"/>
    </source>
</evidence>
<keyword evidence="4 6" id="KW-1133">Transmembrane helix</keyword>